<dbReference type="KEGG" id="naci:NUH88_06265"/>
<dbReference type="GO" id="GO:0009097">
    <property type="term" value="P:isoleucine biosynthetic process"/>
    <property type="evidence" value="ECO:0007669"/>
    <property type="project" value="TreeGrafter"/>
</dbReference>
<dbReference type="InterPro" id="IPR000399">
    <property type="entry name" value="TPP-bd_CS"/>
</dbReference>
<dbReference type="RefSeq" id="WP_257770700.1">
    <property type="nucleotide sequence ID" value="NZ_CP102480.1"/>
</dbReference>
<dbReference type="PANTHER" id="PTHR18968:SF13">
    <property type="entry name" value="ACETOLACTATE SYNTHASE CATALYTIC SUBUNIT, MITOCHONDRIAL"/>
    <property type="match status" value="1"/>
</dbReference>
<dbReference type="AlphaFoldDB" id="A0A9J7AVZ5"/>
<dbReference type="PROSITE" id="PS00187">
    <property type="entry name" value="TPP_ENZYMES"/>
    <property type="match status" value="1"/>
</dbReference>
<evidence type="ECO:0000313" key="9">
    <source>
        <dbReference type="Proteomes" id="UP001060336"/>
    </source>
</evidence>
<feature type="domain" description="Thiamine pyrophosphate enzyme N-terminal TPP-binding" evidence="7">
    <location>
        <begin position="6"/>
        <end position="121"/>
    </location>
</feature>
<dbReference type="Pfam" id="PF02775">
    <property type="entry name" value="TPP_enzyme_C"/>
    <property type="match status" value="1"/>
</dbReference>
<dbReference type="GO" id="GO:0003984">
    <property type="term" value="F:acetolactate synthase activity"/>
    <property type="evidence" value="ECO:0007669"/>
    <property type="project" value="TreeGrafter"/>
</dbReference>
<evidence type="ECO:0000256" key="2">
    <source>
        <dbReference type="ARBA" id="ARBA00007812"/>
    </source>
</evidence>
<dbReference type="CDD" id="cd07035">
    <property type="entry name" value="TPP_PYR_POX_like"/>
    <property type="match status" value="1"/>
</dbReference>
<dbReference type="InterPro" id="IPR011766">
    <property type="entry name" value="TPP_enzyme_TPP-bd"/>
</dbReference>
<dbReference type="GO" id="GO:0030976">
    <property type="term" value="F:thiamine pyrophosphate binding"/>
    <property type="evidence" value="ECO:0007669"/>
    <property type="project" value="InterPro"/>
</dbReference>
<reference evidence="8" key="1">
    <citation type="submission" date="2022-08" db="EMBL/GenBank/DDBJ databases">
        <title>Nisaea acidiphila sp. nov., isolated from a marine algal debris and emended description of the genus Nisaea Urios et al. 2008.</title>
        <authorList>
            <person name="Kwon K."/>
        </authorList>
    </citation>
    <scope>NUCLEOTIDE SEQUENCE</scope>
    <source>
        <strain evidence="8">MEBiC11861</strain>
    </source>
</reference>
<gene>
    <name evidence="8" type="ORF">NUH88_06265</name>
</gene>
<dbReference type="Proteomes" id="UP001060336">
    <property type="component" value="Chromosome"/>
</dbReference>
<feature type="domain" description="Thiamine pyrophosphate enzyme central" evidence="5">
    <location>
        <begin position="192"/>
        <end position="324"/>
    </location>
</feature>
<dbReference type="NCBIfam" id="NF005712">
    <property type="entry name" value="PRK07524.1"/>
    <property type="match status" value="1"/>
</dbReference>
<evidence type="ECO:0000313" key="8">
    <source>
        <dbReference type="EMBL" id="UUX51294.1"/>
    </source>
</evidence>
<dbReference type="InterPro" id="IPR045229">
    <property type="entry name" value="TPP_enz"/>
</dbReference>
<sequence>MSAKSCADAIVGLMESYGIDTIFGIPGVHTVAFYRGLAASGLRHVTPRHEQGASLMAYGYALASGRPAACSVITGPGLLNATTGIGQAYSDSVPMLVVAAANKSNELAMGQGFLHEMPDQHDAARTVTAFNHQLRAPENLPEIFAQAFARFDSSRPRPVGIEVPRDLFDTPCDIDISAWPRTPKPAPDSAAIAEAAKLLSEASAPVILLGGGAKWCGPQALELAGKTGAMIVTTTAAKGAVPETHALSAGATLELQATQKALADADLVLAAGTELAETSFWAPTPEIRLGRRLIRVDIDPAQLVRSFRPDVSILGDAKMSLEALSRAFTGAPSADGAGRAARLREENLAGHEVPVTANRRRMLDLLAQYLPENCFVSLDSTQVAYTGASYFRIDHPNGWHFPNGFGTLGTGVPTAIGAKLGVPDRPVMAIAGDGGLLFTAEELIVAAELRLPIPVVVWNNGGYGEIRDHMIGAGVQPLGTDLLVPDFSALAKGYRCAYACPESGDAFGRALGEAFTAAGPTLIELRSDAAFLNG</sequence>
<dbReference type="GO" id="GO:0047435">
    <property type="term" value="F:5-guanidino-2-oxopentanoate decarboxylase activity"/>
    <property type="evidence" value="ECO:0007669"/>
    <property type="project" value="UniProtKB-EC"/>
</dbReference>
<comment type="similarity">
    <text evidence="2 4">Belongs to the TPP enzyme family.</text>
</comment>
<feature type="domain" description="Thiamine pyrophosphate enzyme TPP-binding" evidence="6">
    <location>
        <begin position="380"/>
        <end position="524"/>
    </location>
</feature>
<evidence type="ECO:0000256" key="1">
    <source>
        <dbReference type="ARBA" id="ARBA00001964"/>
    </source>
</evidence>
<dbReference type="InterPro" id="IPR012001">
    <property type="entry name" value="Thiamin_PyroP_enz_TPP-bd_dom"/>
</dbReference>
<evidence type="ECO:0000259" key="6">
    <source>
        <dbReference type="Pfam" id="PF02775"/>
    </source>
</evidence>
<dbReference type="Pfam" id="PF02776">
    <property type="entry name" value="TPP_enzyme_N"/>
    <property type="match status" value="1"/>
</dbReference>
<keyword evidence="8" id="KW-0456">Lyase</keyword>
<dbReference type="EMBL" id="CP102480">
    <property type="protein sequence ID" value="UUX51294.1"/>
    <property type="molecule type" value="Genomic_DNA"/>
</dbReference>
<dbReference type="InterPro" id="IPR012000">
    <property type="entry name" value="Thiamin_PyroP_enz_cen_dom"/>
</dbReference>
<dbReference type="GO" id="GO:0009099">
    <property type="term" value="P:L-valine biosynthetic process"/>
    <property type="evidence" value="ECO:0007669"/>
    <property type="project" value="TreeGrafter"/>
</dbReference>
<proteinExistence type="inferred from homology"/>
<evidence type="ECO:0000259" key="7">
    <source>
        <dbReference type="Pfam" id="PF02776"/>
    </source>
</evidence>
<dbReference type="EC" id="4.1.1.75" evidence="8"/>
<comment type="cofactor">
    <cofactor evidence="1">
        <name>thiamine diphosphate</name>
        <dbReference type="ChEBI" id="CHEBI:58937"/>
    </cofactor>
</comment>
<protein>
    <submittedName>
        <fullName evidence="8">5-guanidino-2-oxopentanoate decarboxylase</fullName>
        <ecNumber evidence="8">4.1.1.75</ecNumber>
    </submittedName>
</protein>
<accession>A0A9J7AVZ5</accession>
<dbReference type="GO" id="GO:0005948">
    <property type="term" value="C:acetolactate synthase complex"/>
    <property type="evidence" value="ECO:0007669"/>
    <property type="project" value="TreeGrafter"/>
</dbReference>
<dbReference type="InterPro" id="IPR029061">
    <property type="entry name" value="THDP-binding"/>
</dbReference>
<organism evidence="8 9">
    <name type="scientific">Nisaea acidiphila</name>
    <dbReference type="NCBI Taxonomy" id="1862145"/>
    <lineage>
        <taxon>Bacteria</taxon>
        <taxon>Pseudomonadati</taxon>
        <taxon>Pseudomonadota</taxon>
        <taxon>Alphaproteobacteria</taxon>
        <taxon>Rhodospirillales</taxon>
        <taxon>Thalassobaculaceae</taxon>
        <taxon>Nisaea</taxon>
    </lineage>
</organism>
<name>A0A9J7AVZ5_9PROT</name>
<dbReference type="Gene3D" id="3.40.50.970">
    <property type="match status" value="2"/>
</dbReference>
<dbReference type="SUPFAM" id="SSF52467">
    <property type="entry name" value="DHS-like NAD/FAD-binding domain"/>
    <property type="match status" value="1"/>
</dbReference>
<keyword evidence="3 4" id="KW-0786">Thiamine pyrophosphate</keyword>
<dbReference type="GO" id="GO:0050660">
    <property type="term" value="F:flavin adenine dinucleotide binding"/>
    <property type="evidence" value="ECO:0007669"/>
    <property type="project" value="TreeGrafter"/>
</dbReference>
<dbReference type="PANTHER" id="PTHR18968">
    <property type="entry name" value="THIAMINE PYROPHOSPHATE ENZYMES"/>
    <property type="match status" value="1"/>
</dbReference>
<evidence type="ECO:0000256" key="4">
    <source>
        <dbReference type="RuleBase" id="RU362132"/>
    </source>
</evidence>
<dbReference type="GO" id="GO:0000287">
    <property type="term" value="F:magnesium ion binding"/>
    <property type="evidence" value="ECO:0007669"/>
    <property type="project" value="InterPro"/>
</dbReference>
<dbReference type="InterPro" id="IPR029035">
    <property type="entry name" value="DHS-like_NAD/FAD-binding_dom"/>
</dbReference>
<evidence type="ECO:0000256" key="3">
    <source>
        <dbReference type="ARBA" id="ARBA00023052"/>
    </source>
</evidence>
<dbReference type="Gene3D" id="3.40.50.1220">
    <property type="entry name" value="TPP-binding domain"/>
    <property type="match status" value="1"/>
</dbReference>
<dbReference type="SUPFAM" id="SSF52518">
    <property type="entry name" value="Thiamin diphosphate-binding fold (THDP-binding)"/>
    <property type="match status" value="2"/>
</dbReference>
<dbReference type="Pfam" id="PF00205">
    <property type="entry name" value="TPP_enzyme_M"/>
    <property type="match status" value="1"/>
</dbReference>
<keyword evidence="9" id="KW-1185">Reference proteome</keyword>
<dbReference type="CDD" id="cd00568">
    <property type="entry name" value="TPP_enzymes"/>
    <property type="match status" value="1"/>
</dbReference>
<evidence type="ECO:0000259" key="5">
    <source>
        <dbReference type="Pfam" id="PF00205"/>
    </source>
</evidence>